<feature type="compositionally biased region" description="Basic and acidic residues" evidence="1">
    <location>
        <begin position="203"/>
        <end position="220"/>
    </location>
</feature>
<protein>
    <submittedName>
        <fullName evidence="2">Uncharacterized protein</fullName>
    </submittedName>
</protein>
<feature type="region of interest" description="Disordered" evidence="1">
    <location>
        <begin position="201"/>
        <end position="220"/>
    </location>
</feature>
<name>A0AAD8H5G1_9APIA</name>
<evidence type="ECO:0000313" key="2">
    <source>
        <dbReference type="EMBL" id="KAK1359980.1"/>
    </source>
</evidence>
<organism evidence="2 3">
    <name type="scientific">Heracleum sosnowskyi</name>
    <dbReference type="NCBI Taxonomy" id="360622"/>
    <lineage>
        <taxon>Eukaryota</taxon>
        <taxon>Viridiplantae</taxon>
        <taxon>Streptophyta</taxon>
        <taxon>Embryophyta</taxon>
        <taxon>Tracheophyta</taxon>
        <taxon>Spermatophyta</taxon>
        <taxon>Magnoliopsida</taxon>
        <taxon>eudicotyledons</taxon>
        <taxon>Gunneridae</taxon>
        <taxon>Pentapetalae</taxon>
        <taxon>asterids</taxon>
        <taxon>campanulids</taxon>
        <taxon>Apiales</taxon>
        <taxon>Apiaceae</taxon>
        <taxon>Apioideae</taxon>
        <taxon>apioid superclade</taxon>
        <taxon>Tordylieae</taxon>
        <taxon>Tordyliinae</taxon>
        <taxon>Heracleum</taxon>
    </lineage>
</organism>
<gene>
    <name evidence="2" type="ORF">POM88_044454</name>
</gene>
<accession>A0AAD8H5G1</accession>
<evidence type="ECO:0000313" key="3">
    <source>
        <dbReference type="Proteomes" id="UP001237642"/>
    </source>
</evidence>
<keyword evidence="3" id="KW-1185">Reference proteome</keyword>
<sequence length="220" mass="26230">MKETEGAMHINKAKDEMKIRNSPRLFSEMVYYLLEEQKKWIFDHNTVSLRLKNKEVPIIEEDVYDVFGMPFGGESIMLEPVEKCKMRTNEWLQQFPVGTYSYVDKQLIRLPCDLDLYKYNWAEYLINYLVSAIEAWNRTSSTFFSGSLVFLMQFYVDRAQDSNVDNNNHDKGWNSWTTEKYQLGLDTWQQDYNHYNEDTEVPNVHEEDVQQMQDEHDTQG</sequence>
<reference evidence="2" key="2">
    <citation type="submission" date="2023-05" db="EMBL/GenBank/DDBJ databases">
        <authorList>
            <person name="Schelkunov M.I."/>
        </authorList>
    </citation>
    <scope>NUCLEOTIDE SEQUENCE</scope>
    <source>
        <strain evidence="2">Hsosn_3</strain>
        <tissue evidence="2">Leaf</tissue>
    </source>
</reference>
<dbReference type="PANTHER" id="PTHR34835">
    <property type="entry name" value="OS07G0283600 PROTEIN-RELATED"/>
    <property type="match status" value="1"/>
</dbReference>
<dbReference type="Proteomes" id="UP001237642">
    <property type="component" value="Unassembled WGS sequence"/>
</dbReference>
<proteinExistence type="predicted"/>
<dbReference type="AlphaFoldDB" id="A0AAD8H5G1"/>
<evidence type="ECO:0000256" key="1">
    <source>
        <dbReference type="SAM" id="MobiDB-lite"/>
    </source>
</evidence>
<comment type="caution">
    <text evidence="2">The sequence shown here is derived from an EMBL/GenBank/DDBJ whole genome shotgun (WGS) entry which is preliminary data.</text>
</comment>
<dbReference type="EMBL" id="JAUIZM010000010">
    <property type="protein sequence ID" value="KAK1359980.1"/>
    <property type="molecule type" value="Genomic_DNA"/>
</dbReference>
<reference evidence="2" key="1">
    <citation type="submission" date="2023-02" db="EMBL/GenBank/DDBJ databases">
        <title>Genome of toxic invasive species Heracleum sosnowskyi carries increased number of genes despite the absence of recent whole-genome duplications.</title>
        <authorList>
            <person name="Schelkunov M."/>
            <person name="Shtratnikova V."/>
            <person name="Makarenko M."/>
            <person name="Klepikova A."/>
            <person name="Omelchenko D."/>
            <person name="Novikova G."/>
            <person name="Obukhova E."/>
            <person name="Bogdanov V."/>
            <person name="Penin A."/>
            <person name="Logacheva M."/>
        </authorList>
    </citation>
    <scope>NUCLEOTIDE SEQUENCE</scope>
    <source>
        <strain evidence="2">Hsosn_3</strain>
        <tissue evidence="2">Leaf</tissue>
    </source>
</reference>